<reference evidence="1 2" key="2">
    <citation type="journal article" date="2022" name="Mol. Ecol. Resour.">
        <title>The genomes of chicory, endive, great burdock and yacon provide insights into Asteraceae paleo-polyploidization history and plant inulin production.</title>
        <authorList>
            <person name="Fan W."/>
            <person name="Wang S."/>
            <person name="Wang H."/>
            <person name="Wang A."/>
            <person name="Jiang F."/>
            <person name="Liu H."/>
            <person name="Zhao H."/>
            <person name="Xu D."/>
            <person name="Zhang Y."/>
        </authorList>
    </citation>
    <scope>NUCLEOTIDE SEQUENCE [LARGE SCALE GENOMIC DNA]</scope>
    <source>
        <strain evidence="2">cv. Yunnan</strain>
        <tissue evidence="1">Leaves</tissue>
    </source>
</reference>
<keyword evidence="2" id="KW-1185">Reference proteome</keyword>
<proteinExistence type="predicted"/>
<reference evidence="2" key="1">
    <citation type="journal article" date="2022" name="Mol. Ecol. Resour.">
        <title>The genomes of chicory, endive, great burdock and yacon provide insights into Asteraceae palaeo-polyploidization history and plant inulin production.</title>
        <authorList>
            <person name="Fan W."/>
            <person name="Wang S."/>
            <person name="Wang H."/>
            <person name="Wang A."/>
            <person name="Jiang F."/>
            <person name="Liu H."/>
            <person name="Zhao H."/>
            <person name="Xu D."/>
            <person name="Zhang Y."/>
        </authorList>
    </citation>
    <scope>NUCLEOTIDE SEQUENCE [LARGE SCALE GENOMIC DNA]</scope>
    <source>
        <strain evidence="2">cv. Yunnan</strain>
    </source>
</reference>
<name>A0ACB9JWG0_9ASTR</name>
<sequence>MLWLTLSCFRHIPATVTLFLIHLYFKIYRLSVPYKSLFCQSSSVARILATIARTEKANPQVLYRHWHSTN</sequence>
<evidence type="ECO:0000313" key="2">
    <source>
        <dbReference type="Proteomes" id="UP001056120"/>
    </source>
</evidence>
<dbReference type="EMBL" id="CM042019">
    <property type="protein sequence ID" value="KAI3824312.1"/>
    <property type="molecule type" value="Genomic_DNA"/>
</dbReference>
<dbReference type="Proteomes" id="UP001056120">
    <property type="component" value="Linkage Group LG02"/>
</dbReference>
<organism evidence="1 2">
    <name type="scientific">Smallanthus sonchifolius</name>
    <dbReference type="NCBI Taxonomy" id="185202"/>
    <lineage>
        <taxon>Eukaryota</taxon>
        <taxon>Viridiplantae</taxon>
        <taxon>Streptophyta</taxon>
        <taxon>Embryophyta</taxon>
        <taxon>Tracheophyta</taxon>
        <taxon>Spermatophyta</taxon>
        <taxon>Magnoliopsida</taxon>
        <taxon>eudicotyledons</taxon>
        <taxon>Gunneridae</taxon>
        <taxon>Pentapetalae</taxon>
        <taxon>asterids</taxon>
        <taxon>campanulids</taxon>
        <taxon>Asterales</taxon>
        <taxon>Asteraceae</taxon>
        <taxon>Asteroideae</taxon>
        <taxon>Heliantheae alliance</taxon>
        <taxon>Millerieae</taxon>
        <taxon>Smallanthus</taxon>
    </lineage>
</organism>
<gene>
    <name evidence="1" type="ORF">L1987_05767</name>
</gene>
<evidence type="ECO:0000313" key="1">
    <source>
        <dbReference type="EMBL" id="KAI3824312.1"/>
    </source>
</evidence>
<comment type="caution">
    <text evidence="1">The sequence shown here is derived from an EMBL/GenBank/DDBJ whole genome shotgun (WGS) entry which is preliminary data.</text>
</comment>
<protein>
    <submittedName>
        <fullName evidence="1">Uncharacterized protein</fullName>
    </submittedName>
</protein>
<accession>A0ACB9JWG0</accession>